<evidence type="ECO:0000256" key="2">
    <source>
        <dbReference type="ARBA" id="ARBA00022448"/>
    </source>
</evidence>
<sequence>METEFTPVTALIGGALIGLASAALLLLYGKVAGVSGVLQALFKPFKSDNSWKLSFVVGLITAGVLASVFAPQWMQGELRLPSWLIVVAGLAVGLGTTLGNGCTSGHGVCGMSRFSGRSWVATIVFMVVAIIVANLIS</sequence>
<dbReference type="RefSeq" id="WP_208830257.1">
    <property type="nucleotide sequence ID" value="NZ_CP072110.1"/>
</dbReference>
<evidence type="ECO:0000313" key="10">
    <source>
        <dbReference type="EMBL" id="QTH62773.1"/>
    </source>
</evidence>
<keyword evidence="2" id="KW-0813">Transport</keyword>
<protein>
    <submittedName>
        <fullName evidence="10">YeeE/YedE family protein</fullName>
    </submittedName>
</protein>
<dbReference type="Proteomes" id="UP000682739">
    <property type="component" value="Chromosome"/>
</dbReference>
<evidence type="ECO:0000256" key="8">
    <source>
        <dbReference type="ARBA" id="ARBA00035655"/>
    </source>
</evidence>
<accession>A0A975HH85</accession>
<evidence type="ECO:0000256" key="9">
    <source>
        <dbReference type="SAM" id="Phobius"/>
    </source>
</evidence>
<keyword evidence="4" id="KW-0997">Cell inner membrane</keyword>
<evidence type="ECO:0000256" key="5">
    <source>
        <dbReference type="ARBA" id="ARBA00022692"/>
    </source>
</evidence>
<gene>
    <name evidence="10" type="ORF">J1N51_08270</name>
</gene>
<dbReference type="KEGG" id="psym:J1N51_08270"/>
<comment type="similarity">
    <text evidence="8">Belongs to the TsuA/YedE (TC 9.B.102) family.</text>
</comment>
<evidence type="ECO:0000256" key="1">
    <source>
        <dbReference type="ARBA" id="ARBA00004429"/>
    </source>
</evidence>
<keyword evidence="3" id="KW-1003">Cell membrane</keyword>
<comment type="subcellular location">
    <subcellularLocation>
        <location evidence="1">Cell inner membrane</location>
        <topology evidence="1">Multi-pass membrane protein</topology>
    </subcellularLocation>
</comment>
<proteinExistence type="inferred from homology"/>
<keyword evidence="5 9" id="KW-0812">Transmembrane</keyword>
<keyword evidence="11" id="KW-1185">Reference proteome</keyword>
<dbReference type="InterPro" id="IPR007272">
    <property type="entry name" value="Sulf_transp_TsuA/YedE"/>
</dbReference>
<dbReference type="EMBL" id="CP072110">
    <property type="protein sequence ID" value="QTH62773.1"/>
    <property type="molecule type" value="Genomic_DNA"/>
</dbReference>
<dbReference type="Pfam" id="PF04143">
    <property type="entry name" value="Sulf_transp"/>
    <property type="match status" value="1"/>
</dbReference>
<feature type="transmembrane region" description="Helical" evidence="9">
    <location>
        <begin position="12"/>
        <end position="41"/>
    </location>
</feature>
<keyword evidence="6 9" id="KW-1133">Transmembrane helix</keyword>
<feature type="transmembrane region" description="Helical" evidence="9">
    <location>
        <begin position="53"/>
        <end position="74"/>
    </location>
</feature>
<evidence type="ECO:0000256" key="7">
    <source>
        <dbReference type="ARBA" id="ARBA00023136"/>
    </source>
</evidence>
<keyword evidence="7 9" id="KW-0472">Membrane</keyword>
<evidence type="ECO:0000313" key="11">
    <source>
        <dbReference type="Proteomes" id="UP000682739"/>
    </source>
</evidence>
<evidence type="ECO:0000256" key="3">
    <source>
        <dbReference type="ARBA" id="ARBA00022475"/>
    </source>
</evidence>
<dbReference type="PANTHER" id="PTHR30574">
    <property type="entry name" value="INNER MEMBRANE PROTEIN YEDE"/>
    <property type="match status" value="1"/>
</dbReference>
<organism evidence="10 11">
    <name type="scientific">Psychrosphaera ytuae</name>
    <dbReference type="NCBI Taxonomy" id="2820710"/>
    <lineage>
        <taxon>Bacteria</taxon>
        <taxon>Pseudomonadati</taxon>
        <taxon>Pseudomonadota</taxon>
        <taxon>Gammaproteobacteria</taxon>
        <taxon>Alteromonadales</taxon>
        <taxon>Pseudoalteromonadaceae</taxon>
        <taxon>Psychrosphaera</taxon>
    </lineage>
</organism>
<name>A0A975HH85_9GAMM</name>
<reference evidence="10" key="1">
    <citation type="submission" date="2021-03" db="EMBL/GenBank/DDBJ databases">
        <title>Description of Psychrosphaera ytuae sp. nov. isolated from deep sea sediment of South China Sea.</title>
        <authorList>
            <person name="Zhang J."/>
            <person name="Xu X.-D."/>
        </authorList>
    </citation>
    <scope>NUCLEOTIDE SEQUENCE</scope>
    <source>
        <strain evidence="10">MTZ26</strain>
    </source>
</reference>
<dbReference type="PANTHER" id="PTHR30574:SF1">
    <property type="entry name" value="SULPHUR TRANSPORT DOMAIN-CONTAINING PROTEIN"/>
    <property type="match status" value="1"/>
</dbReference>
<feature type="transmembrane region" description="Helical" evidence="9">
    <location>
        <begin position="80"/>
        <end position="98"/>
    </location>
</feature>
<dbReference type="AlphaFoldDB" id="A0A975HH85"/>
<feature type="transmembrane region" description="Helical" evidence="9">
    <location>
        <begin position="119"/>
        <end position="136"/>
    </location>
</feature>
<evidence type="ECO:0000256" key="6">
    <source>
        <dbReference type="ARBA" id="ARBA00022989"/>
    </source>
</evidence>
<dbReference type="GO" id="GO:0005886">
    <property type="term" value="C:plasma membrane"/>
    <property type="evidence" value="ECO:0007669"/>
    <property type="project" value="UniProtKB-SubCell"/>
</dbReference>
<evidence type="ECO:0000256" key="4">
    <source>
        <dbReference type="ARBA" id="ARBA00022519"/>
    </source>
</evidence>